<feature type="transmembrane region" description="Helical" evidence="1">
    <location>
        <begin position="47"/>
        <end position="65"/>
    </location>
</feature>
<organism evidence="2 3">
    <name type="scientific">Deinococcus cellulosilyticus (strain DSM 18568 / NBRC 106333 / KACC 11606 / 5516J-15)</name>
    <dbReference type="NCBI Taxonomy" id="1223518"/>
    <lineage>
        <taxon>Bacteria</taxon>
        <taxon>Thermotogati</taxon>
        <taxon>Deinococcota</taxon>
        <taxon>Deinococci</taxon>
        <taxon>Deinococcales</taxon>
        <taxon>Deinococcaceae</taxon>
        <taxon>Deinococcus</taxon>
    </lineage>
</organism>
<dbReference type="AlphaFoldDB" id="A0A511MYP4"/>
<dbReference type="RefSeq" id="WP_146882867.1">
    <property type="nucleotide sequence ID" value="NZ_BJXB01000003.1"/>
</dbReference>
<evidence type="ECO:0000313" key="3">
    <source>
        <dbReference type="Proteomes" id="UP000321306"/>
    </source>
</evidence>
<evidence type="ECO:0000256" key="1">
    <source>
        <dbReference type="SAM" id="Phobius"/>
    </source>
</evidence>
<feature type="transmembrane region" description="Helical" evidence="1">
    <location>
        <begin position="23"/>
        <end position="41"/>
    </location>
</feature>
<keyword evidence="1" id="KW-0812">Transmembrane</keyword>
<gene>
    <name evidence="2" type="ORF">DC3_10430</name>
</gene>
<keyword evidence="1" id="KW-0472">Membrane</keyword>
<proteinExistence type="predicted"/>
<sequence>MLRTQTHLQEAHRRARISFARRFHRVIQSATLTLLLMMLVYRELPLAVGTALLAGLVVATCIYGLRFRHHLKRLHRAY</sequence>
<protein>
    <submittedName>
        <fullName evidence="2">Uncharacterized protein</fullName>
    </submittedName>
</protein>
<name>A0A511MYP4_DEIC1</name>
<reference evidence="2 3" key="1">
    <citation type="submission" date="2019-07" db="EMBL/GenBank/DDBJ databases">
        <title>Whole genome shotgun sequence of Deinococcus cellulosilyticus NBRC 106333.</title>
        <authorList>
            <person name="Hosoyama A."/>
            <person name="Uohara A."/>
            <person name="Ohji S."/>
            <person name="Ichikawa N."/>
        </authorList>
    </citation>
    <scope>NUCLEOTIDE SEQUENCE [LARGE SCALE GENOMIC DNA]</scope>
    <source>
        <strain evidence="2 3">NBRC 106333</strain>
    </source>
</reference>
<dbReference type="EMBL" id="BJXB01000003">
    <property type="protein sequence ID" value="GEM45408.1"/>
    <property type="molecule type" value="Genomic_DNA"/>
</dbReference>
<dbReference type="Proteomes" id="UP000321306">
    <property type="component" value="Unassembled WGS sequence"/>
</dbReference>
<keyword evidence="3" id="KW-1185">Reference proteome</keyword>
<accession>A0A511MYP4</accession>
<evidence type="ECO:0000313" key="2">
    <source>
        <dbReference type="EMBL" id="GEM45408.1"/>
    </source>
</evidence>
<comment type="caution">
    <text evidence="2">The sequence shown here is derived from an EMBL/GenBank/DDBJ whole genome shotgun (WGS) entry which is preliminary data.</text>
</comment>
<keyword evidence="1" id="KW-1133">Transmembrane helix</keyword>